<gene>
    <name evidence="1" type="ORF">S03H2_12908</name>
</gene>
<accession>X1GL25</accession>
<comment type="caution">
    <text evidence="1">The sequence shown here is derived from an EMBL/GenBank/DDBJ whole genome shotgun (WGS) entry which is preliminary data.</text>
</comment>
<evidence type="ECO:0000313" key="1">
    <source>
        <dbReference type="EMBL" id="GAH33708.1"/>
    </source>
</evidence>
<dbReference type="EMBL" id="BARU01006561">
    <property type="protein sequence ID" value="GAH33708.1"/>
    <property type="molecule type" value="Genomic_DNA"/>
</dbReference>
<organism evidence="1">
    <name type="scientific">marine sediment metagenome</name>
    <dbReference type="NCBI Taxonomy" id="412755"/>
    <lineage>
        <taxon>unclassified sequences</taxon>
        <taxon>metagenomes</taxon>
        <taxon>ecological metagenomes</taxon>
    </lineage>
</organism>
<name>X1GL25_9ZZZZ</name>
<sequence>MMYERPIPEQSICNQCADIDGCEGWDAEPQTDTDYTTWCSHFKPRDLVA</sequence>
<reference evidence="1" key="1">
    <citation type="journal article" date="2014" name="Front. Microbiol.">
        <title>High frequency of phylogenetically diverse reductive dehalogenase-homologous genes in deep subseafloor sedimentary metagenomes.</title>
        <authorList>
            <person name="Kawai M."/>
            <person name="Futagami T."/>
            <person name="Toyoda A."/>
            <person name="Takaki Y."/>
            <person name="Nishi S."/>
            <person name="Hori S."/>
            <person name="Arai W."/>
            <person name="Tsubouchi T."/>
            <person name="Morono Y."/>
            <person name="Uchiyama I."/>
            <person name="Ito T."/>
            <person name="Fujiyama A."/>
            <person name="Inagaki F."/>
            <person name="Takami H."/>
        </authorList>
    </citation>
    <scope>NUCLEOTIDE SEQUENCE</scope>
    <source>
        <strain evidence="1">Expedition CK06-06</strain>
    </source>
</reference>
<protein>
    <submittedName>
        <fullName evidence="1">Uncharacterized protein</fullName>
    </submittedName>
</protein>
<proteinExistence type="predicted"/>
<dbReference type="AlphaFoldDB" id="X1GL25"/>